<feature type="compositionally biased region" description="Acidic residues" evidence="1">
    <location>
        <begin position="288"/>
        <end position="297"/>
    </location>
</feature>
<organism evidence="2 3">
    <name type="scientific">Ceratobasidium theobromae</name>
    <dbReference type="NCBI Taxonomy" id="1582974"/>
    <lineage>
        <taxon>Eukaryota</taxon>
        <taxon>Fungi</taxon>
        <taxon>Dikarya</taxon>
        <taxon>Basidiomycota</taxon>
        <taxon>Agaricomycotina</taxon>
        <taxon>Agaricomycetes</taxon>
        <taxon>Cantharellales</taxon>
        <taxon>Ceratobasidiaceae</taxon>
        <taxon>Ceratobasidium</taxon>
    </lineage>
</organism>
<evidence type="ECO:0000313" key="3">
    <source>
        <dbReference type="Proteomes" id="UP000383932"/>
    </source>
</evidence>
<protein>
    <recommendedName>
        <fullName evidence="4">Copia protein</fullName>
    </recommendedName>
</protein>
<dbReference type="PANTHER" id="PTHR11439:SF483">
    <property type="entry name" value="PEPTIDE SYNTHASE GLIP-LIKE, PUTATIVE (AFU_ORTHOLOGUE AFUA_3G12920)-RELATED"/>
    <property type="match status" value="1"/>
</dbReference>
<dbReference type="EMBL" id="SSOP01000598">
    <property type="protein sequence ID" value="KAB5588052.1"/>
    <property type="molecule type" value="Genomic_DNA"/>
</dbReference>
<reference evidence="2 3" key="1">
    <citation type="journal article" date="2019" name="Fungal Biol. Biotechnol.">
        <title>Draft genome sequence of fastidious pathogen Ceratobasidium theobromae, which causes vascular-streak dieback in Theobroma cacao.</title>
        <authorList>
            <person name="Ali S.S."/>
            <person name="Asman A."/>
            <person name="Shao J."/>
            <person name="Firmansyah A.P."/>
            <person name="Susilo A.W."/>
            <person name="Rosmana A."/>
            <person name="McMahon P."/>
            <person name="Junaid M."/>
            <person name="Guest D."/>
            <person name="Kheng T.Y."/>
            <person name="Meinhardt L.W."/>
            <person name="Bailey B.A."/>
        </authorList>
    </citation>
    <scope>NUCLEOTIDE SEQUENCE [LARGE SCALE GENOMIC DNA]</scope>
    <source>
        <strain evidence="2 3">CT2</strain>
    </source>
</reference>
<evidence type="ECO:0000313" key="2">
    <source>
        <dbReference type="EMBL" id="KAB5588052.1"/>
    </source>
</evidence>
<dbReference type="Proteomes" id="UP000383932">
    <property type="component" value="Unassembled WGS sequence"/>
</dbReference>
<keyword evidence="3" id="KW-1185">Reference proteome</keyword>
<dbReference type="PANTHER" id="PTHR11439">
    <property type="entry name" value="GAG-POL-RELATED RETROTRANSPOSON"/>
    <property type="match status" value="1"/>
</dbReference>
<accession>A0A5N5Q8H5</accession>
<name>A0A5N5Q8H5_9AGAM</name>
<proteinExistence type="predicted"/>
<comment type="caution">
    <text evidence="2">The sequence shown here is derived from an EMBL/GenBank/DDBJ whole genome shotgun (WGS) entry which is preliminary data.</text>
</comment>
<gene>
    <name evidence="2" type="ORF">CTheo_8507</name>
</gene>
<dbReference type="AlphaFoldDB" id="A0A5N5Q8H5"/>
<evidence type="ECO:0008006" key="4">
    <source>
        <dbReference type="Google" id="ProtNLM"/>
    </source>
</evidence>
<evidence type="ECO:0000256" key="1">
    <source>
        <dbReference type="SAM" id="MobiDB-lite"/>
    </source>
</evidence>
<feature type="region of interest" description="Disordered" evidence="1">
    <location>
        <begin position="269"/>
        <end position="297"/>
    </location>
</feature>
<sequence length="297" mass="33076">MKLSMPGYIKKIIVQMGMENCATAHTPASHTTVLMPRTPEEAAPDYPYLSAIGRLLWLALTVRPELAYIVGALARHTQSFTNAHITAIKRVLRYLAGTPEVGIHYKTYENDDMEIRYSDSSYRNKEEGRKSISGYAFMYCGAAVAWSSKSQPVVAASTQEAEYIALTHATKHAMWMRQFLLELGLPTSVPTPILTDNQAALSLATSTGTTVNAKHIDIRYHFIRHAYNEGTIDVSYVQSRDNLADLFTKPLPLPQFVYLADSVLGSHRNPEIDFPPSPTDDSSSYIPEDVDELMDDV</sequence>
<dbReference type="CDD" id="cd09272">
    <property type="entry name" value="RNase_HI_RT_Ty1"/>
    <property type="match status" value="1"/>
</dbReference>
<dbReference type="OrthoDB" id="3344688at2759"/>